<dbReference type="KEGG" id="cfh:C1707_25420"/>
<proteinExistence type="predicted"/>
<dbReference type="InterPro" id="IPR013969">
    <property type="entry name" value="Oligosacch_biosynth_Alg14"/>
</dbReference>
<evidence type="ECO:0000313" key="9">
    <source>
        <dbReference type="Proteomes" id="UP000281192"/>
    </source>
</evidence>
<comment type="subcellular location">
    <subcellularLocation>
        <location evidence="1">Endoplasmic reticulum membrane</location>
        <topology evidence="1">Single-pass membrane protein</topology>
    </subcellularLocation>
</comment>
<evidence type="ECO:0000256" key="2">
    <source>
        <dbReference type="ARBA" id="ARBA00022692"/>
    </source>
</evidence>
<dbReference type="GO" id="GO:0006488">
    <property type="term" value="P:dolichol-linked oligosaccharide biosynthetic process"/>
    <property type="evidence" value="ECO:0007669"/>
    <property type="project" value="InterPro"/>
</dbReference>
<dbReference type="Pfam" id="PF08660">
    <property type="entry name" value="Alg14"/>
    <property type="match status" value="1"/>
</dbReference>
<accession>A0A2N5CNQ7</accession>
<keyword evidence="4" id="KW-1133">Transmembrane helix</keyword>
<dbReference type="EMBL" id="CP026100">
    <property type="protein sequence ID" value="AYV49313.1"/>
    <property type="molecule type" value="Genomic_DNA"/>
</dbReference>
<evidence type="ECO:0000256" key="1">
    <source>
        <dbReference type="ARBA" id="ARBA00004389"/>
    </source>
</evidence>
<keyword evidence="3" id="KW-0256">Endoplasmic reticulum</keyword>
<evidence type="ECO:0000313" key="7">
    <source>
        <dbReference type="EMBL" id="PLR08314.1"/>
    </source>
</evidence>
<dbReference type="Proteomes" id="UP000234483">
    <property type="component" value="Unassembled WGS sequence"/>
</dbReference>
<keyword evidence="5" id="KW-0472">Membrane</keyword>
<dbReference type="AlphaFoldDB" id="A0A2N5CNQ7"/>
<name>A0A2N5CNQ7_9CAUL</name>
<evidence type="ECO:0000256" key="3">
    <source>
        <dbReference type="ARBA" id="ARBA00022824"/>
    </source>
</evidence>
<evidence type="ECO:0000256" key="4">
    <source>
        <dbReference type="ARBA" id="ARBA00022989"/>
    </source>
</evidence>
<dbReference type="PANTHER" id="PTHR12154">
    <property type="entry name" value="GLYCOSYL TRANSFERASE-RELATED"/>
    <property type="match status" value="1"/>
</dbReference>
<evidence type="ECO:0000313" key="8">
    <source>
        <dbReference type="Proteomes" id="UP000234483"/>
    </source>
</evidence>
<organism evidence="7 8">
    <name type="scientific">Caulobacter flavus</name>
    <dbReference type="NCBI Taxonomy" id="1679497"/>
    <lineage>
        <taxon>Bacteria</taxon>
        <taxon>Pseudomonadati</taxon>
        <taxon>Pseudomonadota</taxon>
        <taxon>Alphaproteobacteria</taxon>
        <taxon>Caulobacterales</taxon>
        <taxon>Caulobacteraceae</taxon>
        <taxon>Caulobacter</taxon>
    </lineage>
</organism>
<reference evidence="7 8" key="1">
    <citation type="submission" date="2017-12" db="EMBL/GenBank/DDBJ databases">
        <title>The genome sequence of Caulobacter flavus CGMCC1 15093.</title>
        <authorList>
            <person name="Gao J."/>
            <person name="Mao X."/>
            <person name="Sun J."/>
        </authorList>
    </citation>
    <scope>NUCLEOTIDE SEQUENCE [LARGE SCALE GENOMIC DNA]</scope>
    <source>
        <strain evidence="7 8">CGMCC1 15093</strain>
    </source>
</reference>
<gene>
    <name evidence="6" type="ORF">C1707_25420</name>
    <name evidence="7" type="ORF">CFHF_20905</name>
</gene>
<dbReference type="PANTHER" id="PTHR12154:SF4">
    <property type="entry name" value="UDP-N-ACETYLGLUCOSAMINE TRANSFERASE SUBUNIT ALG14 HOMOLOG"/>
    <property type="match status" value="1"/>
</dbReference>
<reference evidence="6 9" key="2">
    <citation type="submission" date="2018-01" db="EMBL/GenBank/DDBJ databases">
        <title>Complete genome sequence of Caulobacter flavus RHGG3.</title>
        <authorList>
            <person name="Yang E."/>
        </authorList>
    </citation>
    <scope>NUCLEOTIDE SEQUENCE [LARGE SCALE GENOMIC DNA]</scope>
    <source>
        <strain evidence="6 9">RHGG3</strain>
    </source>
</reference>
<keyword evidence="2" id="KW-0812">Transmembrane</keyword>
<dbReference type="EMBL" id="PJRQ01000042">
    <property type="protein sequence ID" value="PLR08314.1"/>
    <property type="molecule type" value="Genomic_DNA"/>
</dbReference>
<sequence>MTAQRSVKRPKVLAVCSSGGHWEQMMMIRDAFKSADPVFVTTLPGLAEKSGVEKAYVVPDCNRDNIGANLRCMRDLLSIIRTERPSVIISTGAAPGLLAIVIGRFFGARGIWVDSIANSERLSMSGKMAGYVANLWITQWSQLATAKGPKYYGSVL</sequence>
<keyword evidence="9" id="KW-1185">Reference proteome</keyword>
<dbReference type="RefSeq" id="WP_101714874.1">
    <property type="nucleotide sequence ID" value="NZ_CP026100.1"/>
</dbReference>
<dbReference type="Gene3D" id="3.40.50.2000">
    <property type="entry name" value="Glycogen Phosphorylase B"/>
    <property type="match status" value="1"/>
</dbReference>
<dbReference type="OrthoDB" id="555447at2"/>
<dbReference type="Proteomes" id="UP000281192">
    <property type="component" value="Chromosome"/>
</dbReference>
<evidence type="ECO:0000256" key="5">
    <source>
        <dbReference type="ARBA" id="ARBA00023136"/>
    </source>
</evidence>
<evidence type="ECO:0000313" key="6">
    <source>
        <dbReference type="EMBL" id="AYV49313.1"/>
    </source>
</evidence>
<protein>
    <submittedName>
        <fullName evidence="7">Glucuronosyltransferase</fullName>
    </submittedName>
</protein>
<dbReference type="GO" id="GO:0004577">
    <property type="term" value="F:N-acetylglucosaminyldiphosphodolichol N-acetylglucosaminyltransferase activity"/>
    <property type="evidence" value="ECO:0007669"/>
    <property type="project" value="TreeGrafter"/>
</dbReference>
<keyword evidence="7" id="KW-0808">Transferase</keyword>